<name>A0A0G1L4L1_9BACT</name>
<dbReference type="Proteomes" id="UP000033966">
    <property type="component" value="Unassembled WGS sequence"/>
</dbReference>
<proteinExistence type="predicted"/>
<feature type="transmembrane region" description="Helical" evidence="1">
    <location>
        <begin position="56"/>
        <end position="73"/>
    </location>
</feature>
<evidence type="ECO:0000313" key="3">
    <source>
        <dbReference type="Proteomes" id="UP000033966"/>
    </source>
</evidence>
<evidence type="ECO:0000313" key="2">
    <source>
        <dbReference type="EMBL" id="KKT90680.1"/>
    </source>
</evidence>
<keyword evidence="1" id="KW-0472">Membrane</keyword>
<dbReference type="EMBL" id="LCKF01000030">
    <property type="protein sequence ID" value="KKT90680.1"/>
    <property type="molecule type" value="Genomic_DNA"/>
</dbReference>
<accession>A0A0G1L4L1</accession>
<feature type="transmembrane region" description="Helical" evidence="1">
    <location>
        <begin position="33"/>
        <end position="50"/>
    </location>
</feature>
<dbReference type="AlphaFoldDB" id="A0A0G1L4L1"/>
<comment type="caution">
    <text evidence="2">The sequence shown here is derived from an EMBL/GenBank/DDBJ whole genome shotgun (WGS) entry which is preliminary data.</text>
</comment>
<gene>
    <name evidence="2" type="ORF">UW92_C0030G0008</name>
</gene>
<keyword evidence="1" id="KW-1133">Transmembrane helix</keyword>
<organism evidence="2 3">
    <name type="scientific">Candidatus Jorgensenbacteria bacterium GW2011_GWA2_45_13</name>
    <dbReference type="NCBI Taxonomy" id="1618662"/>
    <lineage>
        <taxon>Bacteria</taxon>
        <taxon>Candidatus Joergenseniibacteriota</taxon>
    </lineage>
</organism>
<feature type="transmembrane region" description="Helical" evidence="1">
    <location>
        <begin position="129"/>
        <end position="146"/>
    </location>
</feature>
<reference evidence="2 3" key="1">
    <citation type="journal article" date="2015" name="Nature">
        <title>rRNA introns, odd ribosomes, and small enigmatic genomes across a large radiation of phyla.</title>
        <authorList>
            <person name="Brown C.T."/>
            <person name="Hug L.A."/>
            <person name="Thomas B.C."/>
            <person name="Sharon I."/>
            <person name="Castelle C.J."/>
            <person name="Singh A."/>
            <person name="Wilkins M.J."/>
            <person name="Williams K.H."/>
            <person name="Banfield J.F."/>
        </authorList>
    </citation>
    <scope>NUCLEOTIDE SEQUENCE [LARGE SCALE GENOMIC DNA]</scope>
</reference>
<evidence type="ECO:0000256" key="1">
    <source>
        <dbReference type="SAM" id="Phobius"/>
    </source>
</evidence>
<protein>
    <submittedName>
        <fullName evidence="2">Uncharacterized protein</fullName>
    </submittedName>
</protein>
<sequence length="147" mass="17041">MTLSQDKKLEIVNAELDLCQRQMDKYDALLRQVRGWAITLWIASLGWSFQVERKEVVLLGIVVLVVFWILDGSDKTYREGYKARRNTVTEAIRAFFDTEMFPKDFSSPNFPRHENHFGGTVKNMFRAHVGMLYAVLLAVSIIFYMAV</sequence>
<keyword evidence="1" id="KW-0812">Transmembrane</keyword>